<evidence type="ECO:0000313" key="2">
    <source>
        <dbReference type="Proteomes" id="UP001497744"/>
    </source>
</evidence>
<dbReference type="AlphaFoldDB" id="A0AAV4LWT2"/>
<protein>
    <submittedName>
        <fullName evidence="1">CoA transferase</fullName>
    </submittedName>
</protein>
<accession>A0AAV4LWT2</accession>
<dbReference type="EMBL" id="BPLF01000003">
    <property type="protein sequence ID" value="GIX64218.1"/>
    <property type="molecule type" value="Genomic_DNA"/>
</dbReference>
<keyword evidence="2" id="KW-1185">Reference proteome</keyword>
<reference evidence="1 2" key="1">
    <citation type="submission" date="2021-06" db="EMBL/GenBank/DDBJ databases">
        <title>Genome sequence of Babesia caballi.</title>
        <authorList>
            <person name="Yamagishi J."/>
            <person name="Kidaka T."/>
            <person name="Ochi A."/>
        </authorList>
    </citation>
    <scope>NUCLEOTIDE SEQUENCE [LARGE SCALE GENOMIC DNA]</scope>
    <source>
        <strain evidence="1">USDA-D6B2</strain>
    </source>
</reference>
<organism evidence="1 2">
    <name type="scientific">Babesia caballi</name>
    <dbReference type="NCBI Taxonomy" id="5871"/>
    <lineage>
        <taxon>Eukaryota</taxon>
        <taxon>Sar</taxon>
        <taxon>Alveolata</taxon>
        <taxon>Apicomplexa</taxon>
        <taxon>Aconoidasida</taxon>
        <taxon>Piroplasmida</taxon>
        <taxon>Babesiidae</taxon>
        <taxon>Babesia</taxon>
    </lineage>
</organism>
<dbReference type="RefSeq" id="XP_067716287.1">
    <property type="nucleotide sequence ID" value="XM_067860186.1"/>
</dbReference>
<proteinExistence type="predicted"/>
<dbReference type="GO" id="GO:0016740">
    <property type="term" value="F:transferase activity"/>
    <property type="evidence" value="ECO:0007669"/>
    <property type="project" value="UniProtKB-KW"/>
</dbReference>
<dbReference type="GeneID" id="94195699"/>
<evidence type="ECO:0000313" key="1">
    <source>
        <dbReference type="EMBL" id="GIX64218.1"/>
    </source>
</evidence>
<name>A0AAV4LWT2_BABCB</name>
<gene>
    <name evidence="1" type="ORF">BcabD6B2_36530</name>
</gene>
<comment type="caution">
    <text evidence="1">The sequence shown here is derived from an EMBL/GenBank/DDBJ whole genome shotgun (WGS) entry which is preliminary data.</text>
</comment>
<sequence length="83" mass="8797">MLRFPTAVLLLERAELDVVDRVVAADEVAPSQRLHQHLQTAIKPVRRPHRHIEISAVGVVAVAGGAAALKSAACACKSPGQLD</sequence>
<keyword evidence="1" id="KW-0808">Transferase</keyword>
<dbReference type="Proteomes" id="UP001497744">
    <property type="component" value="Unassembled WGS sequence"/>
</dbReference>